<keyword evidence="3" id="KW-0964">Secreted</keyword>
<dbReference type="GO" id="GO:0048046">
    <property type="term" value="C:apoplast"/>
    <property type="evidence" value="ECO:0007669"/>
    <property type="project" value="UniProtKB-SubCell"/>
</dbReference>
<evidence type="ECO:0000313" key="9">
    <source>
        <dbReference type="EMBL" id="KZV42337.1"/>
    </source>
</evidence>
<accession>A0A2Z7C6K2</accession>
<feature type="signal peptide" evidence="7">
    <location>
        <begin position="1"/>
        <end position="26"/>
    </location>
</feature>
<dbReference type="Gene3D" id="1.20.140.40">
    <property type="entry name" value="Invertase/pectin methylesterase inhibitor family protein"/>
    <property type="match status" value="1"/>
</dbReference>
<dbReference type="PANTHER" id="PTHR31080:SF110">
    <property type="entry name" value="PECTINESTERASE INHIBITOR 3"/>
    <property type="match status" value="1"/>
</dbReference>
<organism evidence="9 10">
    <name type="scientific">Dorcoceras hygrometricum</name>
    <dbReference type="NCBI Taxonomy" id="472368"/>
    <lineage>
        <taxon>Eukaryota</taxon>
        <taxon>Viridiplantae</taxon>
        <taxon>Streptophyta</taxon>
        <taxon>Embryophyta</taxon>
        <taxon>Tracheophyta</taxon>
        <taxon>Spermatophyta</taxon>
        <taxon>Magnoliopsida</taxon>
        <taxon>eudicotyledons</taxon>
        <taxon>Gunneridae</taxon>
        <taxon>Pentapetalae</taxon>
        <taxon>asterids</taxon>
        <taxon>lamiids</taxon>
        <taxon>Lamiales</taxon>
        <taxon>Gesneriaceae</taxon>
        <taxon>Didymocarpoideae</taxon>
        <taxon>Trichosporeae</taxon>
        <taxon>Loxocarpinae</taxon>
        <taxon>Dorcoceras</taxon>
    </lineage>
</organism>
<dbReference type="InterPro" id="IPR051955">
    <property type="entry name" value="PME_Inhibitor"/>
</dbReference>
<dbReference type="PANTHER" id="PTHR31080">
    <property type="entry name" value="PECTINESTERASE INHIBITOR-LIKE"/>
    <property type="match status" value="1"/>
</dbReference>
<dbReference type="AlphaFoldDB" id="A0A2Z7C6K2"/>
<evidence type="ECO:0000259" key="8">
    <source>
        <dbReference type="SMART" id="SM00856"/>
    </source>
</evidence>
<evidence type="ECO:0000256" key="1">
    <source>
        <dbReference type="ARBA" id="ARBA00004271"/>
    </source>
</evidence>
<evidence type="ECO:0000256" key="7">
    <source>
        <dbReference type="SAM" id="SignalP"/>
    </source>
</evidence>
<dbReference type="InterPro" id="IPR035513">
    <property type="entry name" value="Invertase/methylesterase_inhib"/>
</dbReference>
<evidence type="ECO:0000256" key="3">
    <source>
        <dbReference type="ARBA" id="ARBA00022525"/>
    </source>
</evidence>
<evidence type="ECO:0000313" key="10">
    <source>
        <dbReference type="Proteomes" id="UP000250235"/>
    </source>
</evidence>
<keyword evidence="4 7" id="KW-0732">Signal</keyword>
<feature type="domain" description="Pectinesterase inhibitor" evidence="8">
    <location>
        <begin position="27"/>
        <end position="178"/>
    </location>
</feature>
<dbReference type="OrthoDB" id="1430376at2759"/>
<dbReference type="Pfam" id="PF04043">
    <property type="entry name" value="PMEI"/>
    <property type="match status" value="1"/>
</dbReference>
<dbReference type="InterPro" id="IPR006501">
    <property type="entry name" value="Pectinesterase_inhib_dom"/>
</dbReference>
<evidence type="ECO:0000256" key="4">
    <source>
        <dbReference type="ARBA" id="ARBA00022729"/>
    </source>
</evidence>
<dbReference type="GO" id="GO:0004857">
    <property type="term" value="F:enzyme inhibitor activity"/>
    <property type="evidence" value="ECO:0007669"/>
    <property type="project" value="InterPro"/>
</dbReference>
<sequence length="187" mass="20419">METTLNLSLSILLLLLLSPLLQAAHADEHDLVRTSCLHASYPEICLRSLSSCGSSASTPRDLAVAAVRVSIGRVLKASDFLSNLKGIARRERGALSDCVEQMGDSVDELGKTLSTLKLLRRGGDFRWQMSNAETWVSAALSNEETCLDGFKEVGGDVRSDVRRSITNVARVTSNALYLINLIEDNRR</sequence>
<comment type="subcellular location">
    <subcellularLocation>
        <location evidence="1">Secreted</location>
        <location evidence="1">Extracellular space</location>
        <location evidence="1">Apoplast</location>
    </subcellularLocation>
</comment>
<dbReference type="FunFam" id="1.20.140.40:FF:000006">
    <property type="entry name" value="Pectinesterase inhibitor 3"/>
    <property type="match status" value="1"/>
</dbReference>
<dbReference type="Proteomes" id="UP000250235">
    <property type="component" value="Unassembled WGS sequence"/>
</dbReference>
<keyword evidence="5" id="KW-1015">Disulfide bond</keyword>
<evidence type="ECO:0000256" key="5">
    <source>
        <dbReference type="ARBA" id="ARBA00023157"/>
    </source>
</evidence>
<proteinExistence type="inferred from homology"/>
<reference evidence="9 10" key="1">
    <citation type="journal article" date="2015" name="Proc. Natl. Acad. Sci. U.S.A.">
        <title>The resurrection genome of Boea hygrometrica: A blueprint for survival of dehydration.</title>
        <authorList>
            <person name="Xiao L."/>
            <person name="Yang G."/>
            <person name="Zhang L."/>
            <person name="Yang X."/>
            <person name="Zhao S."/>
            <person name="Ji Z."/>
            <person name="Zhou Q."/>
            <person name="Hu M."/>
            <person name="Wang Y."/>
            <person name="Chen M."/>
            <person name="Xu Y."/>
            <person name="Jin H."/>
            <person name="Xiao X."/>
            <person name="Hu G."/>
            <person name="Bao F."/>
            <person name="Hu Y."/>
            <person name="Wan P."/>
            <person name="Li L."/>
            <person name="Deng X."/>
            <person name="Kuang T."/>
            <person name="Xiang C."/>
            <person name="Zhu J.K."/>
            <person name="Oliver M.J."/>
            <person name="He Y."/>
        </authorList>
    </citation>
    <scope>NUCLEOTIDE SEQUENCE [LARGE SCALE GENOMIC DNA]</scope>
    <source>
        <strain evidence="10">cv. XS01</strain>
    </source>
</reference>
<comment type="similarity">
    <text evidence="6">Belongs to the PMEI family.</text>
</comment>
<gene>
    <name evidence="9" type="ORF">F511_40724</name>
</gene>
<dbReference type="CDD" id="cd15798">
    <property type="entry name" value="PMEI-like_3"/>
    <property type="match status" value="1"/>
</dbReference>
<keyword evidence="10" id="KW-1185">Reference proteome</keyword>
<feature type="chain" id="PRO_5016333577" evidence="7">
    <location>
        <begin position="27"/>
        <end position="187"/>
    </location>
</feature>
<dbReference type="EMBL" id="KQ999107">
    <property type="protein sequence ID" value="KZV42337.1"/>
    <property type="molecule type" value="Genomic_DNA"/>
</dbReference>
<dbReference type="NCBIfam" id="TIGR01614">
    <property type="entry name" value="PME_inhib"/>
    <property type="match status" value="1"/>
</dbReference>
<protein>
    <submittedName>
        <fullName evidence="9">21 kDa protein-like</fullName>
    </submittedName>
</protein>
<evidence type="ECO:0000256" key="2">
    <source>
        <dbReference type="ARBA" id="ARBA00022523"/>
    </source>
</evidence>
<name>A0A2Z7C6K2_9LAMI</name>
<evidence type="ECO:0000256" key="6">
    <source>
        <dbReference type="ARBA" id="ARBA00038471"/>
    </source>
</evidence>
<dbReference type="SUPFAM" id="SSF101148">
    <property type="entry name" value="Plant invertase/pectin methylesterase inhibitor"/>
    <property type="match status" value="1"/>
</dbReference>
<keyword evidence="2" id="KW-0052">Apoplast</keyword>
<dbReference type="SMART" id="SM00856">
    <property type="entry name" value="PMEI"/>
    <property type="match status" value="1"/>
</dbReference>